<proteinExistence type="predicted"/>
<dbReference type="STRING" id="542762.A0A4S4E9R2"/>
<reference evidence="3 4" key="1">
    <citation type="journal article" date="2018" name="Proc. Natl. Acad. Sci. U.S.A.">
        <title>Draft genome sequence of Camellia sinensis var. sinensis provides insights into the evolution of the tea genome and tea quality.</title>
        <authorList>
            <person name="Wei C."/>
            <person name="Yang H."/>
            <person name="Wang S."/>
            <person name="Zhao J."/>
            <person name="Liu C."/>
            <person name="Gao L."/>
            <person name="Xia E."/>
            <person name="Lu Y."/>
            <person name="Tai Y."/>
            <person name="She G."/>
            <person name="Sun J."/>
            <person name="Cao H."/>
            <person name="Tong W."/>
            <person name="Gao Q."/>
            <person name="Li Y."/>
            <person name="Deng W."/>
            <person name="Jiang X."/>
            <person name="Wang W."/>
            <person name="Chen Q."/>
            <person name="Zhang S."/>
            <person name="Li H."/>
            <person name="Wu J."/>
            <person name="Wang P."/>
            <person name="Li P."/>
            <person name="Shi C."/>
            <person name="Zheng F."/>
            <person name="Jian J."/>
            <person name="Huang B."/>
            <person name="Shan D."/>
            <person name="Shi M."/>
            <person name="Fang C."/>
            <person name="Yue Y."/>
            <person name="Li F."/>
            <person name="Li D."/>
            <person name="Wei S."/>
            <person name="Han B."/>
            <person name="Jiang C."/>
            <person name="Yin Y."/>
            <person name="Xia T."/>
            <person name="Zhang Z."/>
            <person name="Bennetzen J.L."/>
            <person name="Zhao S."/>
            <person name="Wan X."/>
        </authorList>
    </citation>
    <scope>NUCLEOTIDE SEQUENCE [LARGE SCALE GENOMIC DNA]</scope>
    <source>
        <strain evidence="4">cv. Shuchazao</strain>
        <tissue evidence="3">Leaf</tissue>
    </source>
</reference>
<dbReference type="PANTHER" id="PTHR46288:SF27">
    <property type="entry name" value="CYSTEINE_HISTIDINE-RICH C1 DOMAIN FAMILY PROTEIN"/>
    <property type="match status" value="1"/>
</dbReference>
<dbReference type="Proteomes" id="UP000306102">
    <property type="component" value="Unassembled WGS sequence"/>
</dbReference>
<dbReference type="EMBL" id="SDRB02006244">
    <property type="protein sequence ID" value="THG12878.1"/>
    <property type="molecule type" value="Genomic_DNA"/>
</dbReference>
<evidence type="ECO:0000313" key="3">
    <source>
        <dbReference type="EMBL" id="THG12878.1"/>
    </source>
</evidence>
<keyword evidence="1" id="KW-0677">Repeat</keyword>
<keyword evidence="4" id="KW-1185">Reference proteome</keyword>
<dbReference type="Pfam" id="PF03107">
    <property type="entry name" value="C1_2"/>
    <property type="match status" value="3"/>
</dbReference>
<evidence type="ECO:0000256" key="1">
    <source>
        <dbReference type="ARBA" id="ARBA00022737"/>
    </source>
</evidence>
<dbReference type="Gene3D" id="3.30.60.20">
    <property type="match status" value="1"/>
</dbReference>
<organism evidence="3 4">
    <name type="scientific">Camellia sinensis var. sinensis</name>
    <name type="common">China tea</name>
    <dbReference type="NCBI Taxonomy" id="542762"/>
    <lineage>
        <taxon>Eukaryota</taxon>
        <taxon>Viridiplantae</taxon>
        <taxon>Streptophyta</taxon>
        <taxon>Embryophyta</taxon>
        <taxon>Tracheophyta</taxon>
        <taxon>Spermatophyta</taxon>
        <taxon>Magnoliopsida</taxon>
        <taxon>eudicotyledons</taxon>
        <taxon>Gunneridae</taxon>
        <taxon>Pentapetalae</taxon>
        <taxon>asterids</taxon>
        <taxon>Ericales</taxon>
        <taxon>Theaceae</taxon>
        <taxon>Camellia</taxon>
    </lineage>
</organism>
<evidence type="ECO:0000259" key="2">
    <source>
        <dbReference type="Pfam" id="PF03107"/>
    </source>
</evidence>
<protein>
    <recommendedName>
        <fullName evidence="2">DC1 domain-containing protein</fullName>
    </recommendedName>
</protein>
<feature type="domain" description="DC1" evidence="2">
    <location>
        <begin position="123"/>
        <end position="172"/>
    </location>
</feature>
<comment type="caution">
    <text evidence="3">The sequence shown here is derived from an EMBL/GenBank/DDBJ whole genome shotgun (WGS) entry which is preliminary data.</text>
</comment>
<name>A0A4S4E9R2_CAMSN</name>
<dbReference type="SUPFAM" id="SSF57889">
    <property type="entry name" value="Cysteine-rich domain"/>
    <property type="match status" value="2"/>
</dbReference>
<accession>A0A4S4E9R2</accession>
<feature type="domain" description="DC1" evidence="2">
    <location>
        <begin position="7"/>
        <end position="54"/>
    </location>
</feature>
<evidence type="ECO:0000313" key="4">
    <source>
        <dbReference type="Proteomes" id="UP000306102"/>
    </source>
</evidence>
<feature type="domain" description="DC1" evidence="2">
    <location>
        <begin position="65"/>
        <end position="112"/>
    </location>
</feature>
<dbReference type="PANTHER" id="PTHR46288">
    <property type="entry name" value="PHORBOL-ESTER/DAG-TYPE DOMAIN-CONTAINING PROTEIN"/>
    <property type="match status" value="1"/>
</dbReference>
<dbReference type="InterPro" id="IPR046349">
    <property type="entry name" value="C1-like_sf"/>
</dbReference>
<gene>
    <name evidence="3" type="ORF">TEA_015770</name>
</gene>
<sequence length="181" mass="20458">MKQFSHFSHRHLLNFTEVEEEDEIICSGCELNLSGSAAYSCTKSNCSFTIHTSCFELPQRIRHRSHPKHPLILLSSPPYSDGEFTCDACGESGVAFTYHCSTCSFDLHVGCASLPESEDCDDHEHSLTLFYSFPKEEQDSIFICDVCHCPVAKNCWIYYCKVCNYGTHLDCVTAQECPDEE</sequence>
<dbReference type="AlphaFoldDB" id="A0A4S4E9R2"/>
<dbReference type="InterPro" id="IPR004146">
    <property type="entry name" value="DC1"/>
</dbReference>